<feature type="compositionally biased region" description="Low complexity" evidence="4">
    <location>
        <begin position="857"/>
        <end position="867"/>
    </location>
</feature>
<feature type="domain" description="Protein kinase" evidence="5">
    <location>
        <begin position="182"/>
        <end position="451"/>
    </location>
</feature>
<dbReference type="CDD" id="cd05117">
    <property type="entry name" value="STKc_CAMK"/>
    <property type="match status" value="1"/>
</dbReference>
<keyword evidence="7" id="KW-1185">Reference proteome</keyword>
<dbReference type="SMART" id="SM00220">
    <property type="entry name" value="S_TKc"/>
    <property type="match status" value="1"/>
</dbReference>
<keyword evidence="6" id="KW-0808">Transferase</keyword>
<dbReference type="InterPro" id="IPR000719">
    <property type="entry name" value="Prot_kinase_dom"/>
</dbReference>
<dbReference type="SUPFAM" id="SSF56112">
    <property type="entry name" value="Protein kinase-like (PK-like)"/>
    <property type="match status" value="1"/>
</dbReference>
<reference evidence="7" key="1">
    <citation type="journal article" date="2006" name="PLoS Biol.">
        <title>Macronuclear genome sequence of the ciliate Tetrahymena thermophila, a model eukaryote.</title>
        <authorList>
            <person name="Eisen J.A."/>
            <person name="Coyne R.S."/>
            <person name="Wu M."/>
            <person name="Wu D."/>
            <person name="Thiagarajan M."/>
            <person name="Wortman J.R."/>
            <person name="Badger J.H."/>
            <person name="Ren Q."/>
            <person name="Amedeo P."/>
            <person name="Jones K.M."/>
            <person name="Tallon L.J."/>
            <person name="Delcher A.L."/>
            <person name="Salzberg S.L."/>
            <person name="Silva J.C."/>
            <person name="Haas B.J."/>
            <person name="Majoros W.H."/>
            <person name="Farzad M."/>
            <person name="Carlton J.M."/>
            <person name="Smith R.K. Jr."/>
            <person name="Garg J."/>
            <person name="Pearlman R.E."/>
            <person name="Karrer K.M."/>
            <person name="Sun L."/>
            <person name="Manning G."/>
            <person name="Elde N.C."/>
            <person name="Turkewitz A.P."/>
            <person name="Asai D.J."/>
            <person name="Wilkes D.E."/>
            <person name="Wang Y."/>
            <person name="Cai H."/>
            <person name="Collins K."/>
            <person name="Stewart B.A."/>
            <person name="Lee S.R."/>
            <person name="Wilamowska K."/>
            <person name="Weinberg Z."/>
            <person name="Ruzzo W.L."/>
            <person name="Wloga D."/>
            <person name="Gaertig J."/>
            <person name="Frankel J."/>
            <person name="Tsao C.-C."/>
            <person name="Gorovsky M.A."/>
            <person name="Keeling P.J."/>
            <person name="Waller R.F."/>
            <person name="Patron N.J."/>
            <person name="Cherry J.M."/>
            <person name="Stover N.A."/>
            <person name="Krieger C.J."/>
            <person name="del Toro C."/>
            <person name="Ryder H.F."/>
            <person name="Williamson S.C."/>
            <person name="Barbeau R.A."/>
            <person name="Hamilton E.P."/>
            <person name="Orias E."/>
        </authorList>
    </citation>
    <scope>NUCLEOTIDE SEQUENCE [LARGE SCALE GENOMIC DNA]</scope>
    <source>
        <strain evidence="7">SB210</strain>
    </source>
</reference>
<dbReference type="Proteomes" id="UP000009168">
    <property type="component" value="Unassembled WGS sequence"/>
</dbReference>
<feature type="region of interest" description="Disordered" evidence="4">
    <location>
        <begin position="1"/>
        <end position="24"/>
    </location>
</feature>
<feature type="region of interest" description="Disordered" evidence="4">
    <location>
        <begin position="610"/>
        <end position="714"/>
    </location>
</feature>
<evidence type="ECO:0000256" key="3">
    <source>
        <dbReference type="ARBA" id="ARBA00022840"/>
    </source>
</evidence>
<feature type="compositionally biased region" description="Low complexity" evidence="4">
    <location>
        <begin position="683"/>
        <end position="714"/>
    </location>
</feature>
<dbReference type="GeneID" id="7826471"/>
<dbReference type="Gene3D" id="1.10.510.10">
    <property type="entry name" value="Transferase(Phosphotransferase) domain 1"/>
    <property type="match status" value="1"/>
</dbReference>
<keyword evidence="6" id="KW-0418">Kinase</keyword>
<name>Q22XN7_TETTS</name>
<gene>
    <name evidence="6" type="ORF">TTHERM_01018400</name>
</gene>
<dbReference type="GO" id="GO:0004672">
    <property type="term" value="F:protein kinase activity"/>
    <property type="evidence" value="ECO:0007669"/>
    <property type="project" value="InterPro"/>
</dbReference>
<feature type="region of interest" description="Disordered" evidence="4">
    <location>
        <begin position="728"/>
        <end position="752"/>
    </location>
</feature>
<dbReference type="PANTHER" id="PTHR24347">
    <property type="entry name" value="SERINE/THREONINE-PROTEIN KINASE"/>
    <property type="match status" value="1"/>
</dbReference>
<evidence type="ECO:0000313" key="6">
    <source>
        <dbReference type="EMBL" id="EAR90042.2"/>
    </source>
</evidence>
<dbReference type="FunFam" id="1.10.510.10:FF:000571">
    <property type="entry name" value="Maternal embryonic leucine zipper kinase"/>
    <property type="match status" value="1"/>
</dbReference>
<proteinExistence type="predicted"/>
<dbReference type="PROSITE" id="PS50011">
    <property type="entry name" value="PROTEIN_KINASE_DOM"/>
    <property type="match status" value="1"/>
</dbReference>
<dbReference type="HOGENOM" id="CLU_329988_0_0_1"/>
<feature type="region of interest" description="Disordered" evidence="4">
    <location>
        <begin position="857"/>
        <end position="876"/>
    </location>
</feature>
<dbReference type="PROSITE" id="PS00108">
    <property type="entry name" value="PROTEIN_KINASE_ST"/>
    <property type="match status" value="1"/>
</dbReference>
<organism evidence="6 7">
    <name type="scientific">Tetrahymena thermophila (strain SB210)</name>
    <dbReference type="NCBI Taxonomy" id="312017"/>
    <lineage>
        <taxon>Eukaryota</taxon>
        <taxon>Sar</taxon>
        <taxon>Alveolata</taxon>
        <taxon>Ciliophora</taxon>
        <taxon>Intramacronucleata</taxon>
        <taxon>Oligohymenophorea</taxon>
        <taxon>Hymenostomatida</taxon>
        <taxon>Tetrahymenina</taxon>
        <taxon>Tetrahymenidae</taxon>
        <taxon>Tetrahymena</taxon>
    </lineage>
</organism>
<dbReference type="RefSeq" id="XP_001010287.2">
    <property type="nucleotide sequence ID" value="XM_001010287.2"/>
</dbReference>
<feature type="compositionally biased region" description="Polar residues" evidence="4">
    <location>
        <begin position="9"/>
        <end position="24"/>
    </location>
</feature>
<keyword evidence="2" id="KW-0547">Nucleotide-binding</keyword>
<dbReference type="Pfam" id="PF00069">
    <property type="entry name" value="Pkinase"/>
    <property type="match status" value="1"/>
</dbReference>
<evidence type="ECO:0000259" key="5">
    <source>
        <dbReference type="PROSITE" id="PS50011"/>
    </source>
</evidence>
<feature type="compositionally biased region" description="Polar residues" evidence="4">
    <location>
        <begin position="659"/>
        <end position="682"/>
    </location>
</feature>
<dbReference type="STRING" id="312017.Q22XN7"/>
<dbReference type="eggNOG" id="KOG0615">
    <property type="taxonomic scope" value="Eukaryota"/>
</dbReference>
<feature type="compositionally biased region" description="Polar residues" evidence="4">
    <location>
        <begin position="613"/>
        <end position="623"/>
    </location>
</feature>
<dbReference type="GO" id="GO:0005524">
    <property type="term" value="F:ATP binding"/>
    <property type="evidence" value="ECO:0007669"/>
    <property type="project" value="UniProtKB-KW"/>
</dbReference>
<evidence type="ECO:0000256" key="2">
    <source>
        <dbReference type="ARBA" id="ARBA00022741"/>
    </source>
</evidence>
<dbReference type="KEGG" id="tet:TTHERM_01018400"/>
<feature type="compositionally biased region" description="Basic and acidic residues" evidence="4">
    <location>
        <begin position="624"/>
        <end position="633"/>
    </location>
</feature>
<dbReference type="EMBL" id="GG662805">
    <property type="protein sequence ID" value="EAR90042.2"/>
    <property type="molecule type" value="Genomic_DNA"/>
</dbReference>
<accession>Q22XN7</accession>
<comment type="subunit">
    <text evidence="1">Monomer.</text>
</comment>
<dbReference type="eggNOG" id="KOG0599">
    <property type="taxonomic scope" value="Eukaryota"/>
</dbReference>
<dbReference type="AlphaFoldDB" id="Q22XN7"/>
<sequence length="876" mass="100498">METEGGGQEPNNSSIIFSQTDNSVEITPQKVNSEEDIQPSLIVEPRLENKKRNKSFQKKNREQMRNRIKNSLFSNSKNNSVACSMENLVDTLQQNQQLQLPEQSNSMNIISTSMVLSSDFNTCETSTQLAAPAHSKPNHFQTETHPRKQVFIRLQSFEDQDQIERDREQGIFKISGNFNDFYELKEILGEGCVGLVKKAVRKSDGQVFAVKTVRTRDEETIENIKQEFLHLKQLNHPNIVKVYELYIDNLSGKIHSVMELINGKEMFEVIHELGHYSELVASKIFSQILDAIAYMHQNYCCHRDLKPNNILCNSDGTEVKITDFNVSKFSDHYKNYQGGESIIHQSIKMCTYTGTMAFSAPEVFNEEICYDETIDMWSAGCILFTMLSGREPFQAEYVHDLVKLICQGKYNFDDPVWQDISSEAKDLISKCLTVDSTQRIKPEEALKHPFITRARVSSSFSSMTNECASPVKIPIIDIQQIQPFIEIEEERNEGVSTTPANANLCRKQLSQNIDRLIVNNSKKNKNLTKFSNERPRAVSSICIQLCNQFDYQSLLNNQQTLNGHQFTELENHEEQEEENDEQYNEEQFQRKRKKKFTMIFSKEDCFSNHADTDSSSNNLVNKNEQNKVSKEQTKNQSICKLPQFDSLKNRSTNWKKKSNQSSTQNLLEDSSQQQLDNQNMTTSSSSSSSLSSSLSPKNQSFSNSRNRNSKSKQNLYWNDEESENYSVSDFVSNNNDSKSKRKSNSKTASNESSMSFIKNAFKSFKKRFVFSFQRSNLNSQTQRSFSCDIQNSEDFKKMQENQEALINEINLLRCKENSNKNQQINQSYCSFTSGIEALSKLCVPTINRLINPQSKFSNSKNVNSSANPRVEINIKE</sequence>
<dbReference type="InParanoid" id="Q22XN7"/>
<dbReference type="InterPro" id="IPR011009">
    <property type="entry name" value="Kinase-like_dom_sf"/>
</dbReference>
<evidence type="ECO:0000256" key="4">
    <source>
        <dbReference type="SAM" id="MobiDB-lite"/>
    </source>
</evidence>
<evidence type="ECO:0000313" key="7">
    <source>
        <dbReference type="Proteomes" id="UP000009168"/>
    </source>
</evidence>
<keyword evidence="3" id="KW-0067">ATP-binding</keyword>
<evidence type="ECO:0000256" key="1">
    <source>
        <dbReference type="ARBA" id="ARBA00011245"/>
    </source>
</evidence>
<dbReference type="InterPro" id="IPR008271">
    <property type="entry name" value="Ser/Thr_kinase_AS"/>
</dbReference>
<protein>
    <submittedName>
        <fullName evidence="6">Serine/Threonine kinase domain protein</fullName>
    </submittedName>
</protein>
<dbReference type="OrthoDB" id="410920at2759"/>